<organism evidence="1 2">
    <name type="scientific">Cryptococcus depauperatus CBS 7841</name>
    <dbReference type="NCBI Taxonomy" id="1295531"/>
    <lineage>
        <taxon>Eukaryota</taxon>
        <taxon>Fungi</taxon>
        <taxon>Dikarya</taxon>
        <taxon>Basidiomycota</taxon>
        <taxon>Agaricomycotina</taxon>
        <taxon>Tremellomycetes</taxon>
        <taxon>Tremellales</taxon>
        <taxon>Cryptococcaceae</taxon>
        <taxon>Cryptococcus</taxon>
    </lineage>
</organism>
<dbReference type="Proteomes" id="UP000094043">
    <property type="component" value="Chromosome 7"/>
</dbReference>
<reference evidence="1" key="1">
    <citation type="submission" date="2016-06" db="EMBL/GenBank/DDBJ databases">
        <authorList>
            <person name="Cuomo C."/>
            <person name="Litvintseva A."/>
            <person name="Heitman J."/>
            <person name="Chen Y."/>
            <person name="Sun S."/>
            <person name="Springer D."/>
            <person name="Dromer F."/>
            <person name="Young S."/>
            <person name="Zeng Q."/>
            <person name="Chapman S."/>
            <person name="Gujja S."/>
            <person name="Saif S."/>
            <person name="Birren B."/>
        </authorList>
    </citation>
    <scope>NUCLEOTIDE SEQUENCE</scope>
    <source>
        <strain evidence="1">CBS 7841</strain>
    </source>
</reference>
<reference evidence="1" key="2">
    <citation type="journal article" date="2022" name="Elife">
        <title>Obligate sexual reproduction of a homothallic fungus closely related to the Cryptococcus pathogenic species complex.</title>
        <authorList>
            <person name="Passer A.R."/>
            <person name="Clancey S.A."/>
            <person name="Shea T."/>
            <person name="David-Palma M."/>
            <person name="Averette A.F."/>
            <person name="Boekhout T."/>
            <person name="Porcel B.M."/>
            <person name="Nowrousian M."/>
            <person name="Cuomo C.A."/>
            <person name="Sun S."/>
            <person name="Heitman J."/>
            <person name="Coelho M.A."/>
        </authorList>
    </citation>
    <scope>NUCLEOTIDE SEQUENCE</scope>
    <source>
        <strain evidence="1">CBS 7841</strain>
    </source>
</reference>
<dbReference type="KEGG" id="cdep:91089826"/>
<dbReference type="VEuPathDB" id="FungiDB:L203_03492"/>
<dbReference type="RefSeq" id="XP_066071081.1">
    <property type="nucleotide sequence ID" value="XM_066214984.1"/>
</dbReference>
<gene>
    <name evidence="1" type="ORF">L203_105617</name>
</gene>
<name>A0A1E3IF58_9TREE</name>
<dbReference type="GeneID" id="91089826"/>
<sequence length="258" mass="28731">MLIRLRPLPLQMLHLASEGCPTPPPSNYLAQVSTNSMLPSLPFSLAKTVLGGSQEEFEVGGSGVKVEAELYRDYESERSLCLGGQKYSYGTRNGLWCETPMGKYGILNTPIESDGTPSLAVSNNNSVEASIVLRTPTYETCRRNLVEQVSSSLGAWLQNGCGHRYHFGRQLAKLTQSTQIESSLLPTPKRTQDMVNESDCAAEYGVKLSERLANAGKTSLQSGSFLERWEEYFWDRVKYVQPRARCSRKPKFFIAESE</sequence>
<evidence type="ECO:0000313" key="1">
    <source>
        <dbReference type="EMBL" id="WVN90381.1"/>
    </source>
</evidence>
<keyword evidence="2" id="KW-1185">Reference proteome</keyword>
<evidence type="ECO:0000313" key="2">
    <source>
        <dbReference type="Proteomes" id="UP000094043"/>
    </source>
</evidence>
<accession>A0A1E3IF58</accession>
<reference evidence="1" key="3">
    <citation type="submission" date="2024-01" db="EMBL/GenBank/DDBJ databases">
        <authorList>
            <person name="Coelho M.A."/>
            <person name="David-Palma M."/>
            <person name="Shea T."/>
            <person name="Sun S."/>
            <person name="Cuomo C.A."/>
            <person name="Heitman J."/>
        </authorList>
    </citation>
    <scope>NUCLEOTIDE SEQUENCE</scope>
    <source>
        <strain evidence="1">CBS 7841</strain>
    </source>
</reference>
<protein>
    <submittedName>
        <fullName evidence="1">Uncharacterized protein</fullName>
    </submittedName>
</protein>
<dbReference type="AlphaFoldDB" id="A0A1E3IF58"/>
<dbReference type="EMBL" id="CP143790">
    <property type="protein sequence ID" value="WVN90381.1"/>
    <property type="molecule type" value="Genomic_DNA"/>
</dbReference>
<proteinExistence type="predicted"/>